<dbReference type="FunFam" id="2.30.42.10:FF:000058">
    <property type="entry name" value="multiple PDZ domain protein isoform X1"/>
    <property type="match status" value="1"/>
</dbReference>
<sequence length="1249" mass="138229">MQAQNKFAVMLWPTDSGKMSVHSLGKIKEPLKPWNDFKLGDKGKASYPGYKELWDFEILAIGECRKSMDKKLTELIEKKQATADTGLDNTVNANRIDRPALAETTPGHTPNRKRKQTTNVGVKQTRTKKKKDTCGKTVKKSKGAEKHDSDDEENDGNSPAVTREAIKTAVDSLLRSRNEKNHMTTPPLVAAKPQQTSYEDDSQRVQQQPYENQSHVPHAQISQQHLSHQPVQQPISNHKELHLPVTPQLPQQNESCVPHPQISQQHLSHQPVQQPISNHKELHLPVTPQLPQQNESCVPVTQLSQQNKWHDIPLHQQMSQQNPSMQIPLHQLSPQQSQSSLPVPKQLFQQNQSQQLYPYNSNMFNQPSTSNGQNSFPYMSMLMNNNDHQFQQDIQVPPIRQSLETAYNWPISSHTSSFCESGTSFEPLTEQVISDDEKEDTDDQSQCHKCCDQLKYLKKEIKELKKDVEKLKKKSKKNQSSDLKDADQLDIDNNRQENNMVNGYTKDEIERTVKSRSDVTQAVKATMPMVFNEEELRNCSLLGQKKNTKTDDPRPGLDETKRSFLEGGRVDMFHIQPDHVISGIFIKQVLEDSPAGKNGTLKTGDRILEVDGIDLRNASHDQAVDAIRNSGSPVKFVVQSLCDAACPNDLETEIKPVQSYDEIQAAANAPLTQASTKPDIPQKPILNKPDLAEKQIVNKLEATHNQVDDDDEEVEEVEEIEEDDEEDDETEDEYGYTHKRVLRRYGDLGGEVHLVDLTKGGNGLGISLAGNKDRNTMSVFVAGIQPESVAAKDGRIEIGDELLEVNGQVLYGRSHLNASAIIKMVSTNVVKIVLVRREDNLDQMAVKPLRSYPPGSTEKPVTSPENIPSSLDVVQVVSLIKGVSGLGFAIVEDMRDNRQGIYIRSITQGGVAAKDGQLSVGDQILEVGDKELYDVHYDKAIEILRNSQGKVRLKVRKCGVDTINYSGNSSHPPAVFQLDSITVISTGGNDTLLGAIIVHEVYEDGAASRDGRLWAGDQVLEVNNEELREASHDYAIQVLRQTPATVGILVFRVDNQVKEEDIYDIFTVELNKKQGRGLGLSIVGKRNDVGVYISDIVKGGVSESDGRLMQGDQILAVNGEDMRNATQEYAAAVLKTSLGKVTLTVGRLKAGSRASSRKQSNPGGLKKSESTASNKSKGGRHSKTVSEDLNHVRIVELTHDVSGSLGLSIAGGIGSSLGDTAVLIANLTPGGAAARSQKLKVCQRRDLYL</sequence>
<name>A0A8S3V2I2_MYTED</name>
<dbReference type="Proteomes" id="UP000683360">
    <property type="component" value="Unassembled WGS sequence"/>
</dbReference>
<dbReference type="CDD" id="cd06671">
    <property type="entry name" value="PDZ7_MUPP1-PD6_PATJ-like"/>
    <property type="match status" value="1"/>
</dbReference>
<evidence type="ECO:0000313" key="4">
    <source>
        <dbReference type="Proteomes" id="UP000683360"/>
    </source>
</evidence>
<dbReference type="OrthoDB" id="6022711at2759"/>
<feature type="compositionally biased region" description="Basic residues" evidence="1">
    <location>
        <begin position="125"/>
        <end position="141"/>
    </location>
</feature>
<dbReference type="InterPro" id="IPR051342">
    <property type="entry name" value="PDZ_scaffold"/>
</dbReference>
<gene>
    <name evidence="3" type="ORF">MEDL_60735</name>
</gene>
<feature type="domain" description="PDZ" evidence="2">
    <location>
        <begin position="1067"/>
        <end position="1149"/>
    </location>
</feature>
<feature type="domain" description="PDZ" evidence="2">
    <location>
        <begin position="754"/>
        <end position="837"/>
    </location>
</feature>
<feature type="region of interest" description="Disordered" evidence="1">
    <location>
        <begin position="470"/>
        <end position="499"/>
    </location>
</feature>
<dbReference type="EMBL" id="CAJPWZ010002953">
    <property type="protein sequence ID" value="CAG2248960.1"/>
    <property type="molecule type" value="Genomic_DNA"/>
</dbReference>
<feature type="region of interest" description="Disordered" evidence="1">
    <location>
        <begin position="1149"/>
        <end position="1187"/>
    </location>
</feature>
<proteinExistence type="predicted"/>
<evidence type="ECO:0000259" key="2">
    <source>
        <dbReference type="PROSITE" id="PS50106"/>
    </source>
</evidence>
<dbReference type="InterPro" id="IPR001478">
    <property type="entry name" value="PDZ"/>
</dbReference>
<dbReference type="PANTHER" id="PTHR19964">
    <property type="entry name" value="MULTIPLE PDZ DOMAIN PROTEIN"/>
    <property type="match status" value="1"/>
</dbReference>
<dbReference type="Gene3D" id="2.30.42.10">
    <property type="match status" value="6"/>
</dbReference>
<dbReference type="PROSITE" id="PS50106">
    <property type="entry name" value="PDZ"/>
    <property type="match status" value="6"/>
</dbReference>
<feature type="domain" description="PDZ" evidence="2">
    <location>
        <begin position="984"/>
        <end position="1054"/>
    </location>
</feature>
<feature type="region of interest" description="Disordered" evidence="1">
    <location>
        <begin position="176"/>
        <end position="213"/>
    </location>
</feature>
<feature type="compositionally biased region" description="Basic and acidic residues" evidence="1">
    <location>
        <begin position="482"/>
        <end position="495"/>
    </location>
</feature>
<feature type="domain" description="PDZ" evidence="2">
    <location>
        <begin position="876"/>
        <end position="959"/>
    </location>
</feature>
<dbReference type="PANTHER" id="PTHR19964:SF92">
    <property type="entry name" value="PATJ HOMOLOG"/>
    <property type="match status" value="1"/>
</dbReference>
<accession>A0A8S3V2I2</accession>
<feature type="domain" description="PDZ" evidence="2">
    <location>
        <begin position="583"/>
        <end position="638"/>
    </location>
</feature>
<feature type="region of interest" description="Disordered" evidence="1">
    <location>
        <begin position="702"/>
        <end position="734"/>
    </location>
</feature>
<evidence type="ECO:0000256" key="1">
    <source>
        <dbReference type="SAM" id="MobiDB-lite"/>
    </source>
</evidence>
<dbReference type="SMART" id="SM00228">
    <property type="entry name" value="PDZ"/>
    <property type="match status" value="5"/>
</dbReference>
<feature type="compositionally biased region" description="Acidic residues" evidence="1">
    <location>
        <begin position="708"/>
        <end position="734"/>
    </location>
</feature>
<feature type="domain" description="PDZ" evidence="2">
    <location>
        <begin position="1194"/>
        <end position="1249"/>
    </location>
</feature>
<evidence type="ECO:0000313" key="3">
    <source>
        <dbReference type="EMBL" id="CAG2248960.1"/>
    </source>
</evidence>
<feature type="region of interest" description="Disordered" evidence="1">
    <location>
        <begin position="86"/>
        <end position="163"/>
    </location>
</feature>
<dbReference type="CDD" id="cd06673">
    <property type="entry name" value="PDZ10_MUPP1-PDZ8_PATJ-like"/>
    <property type="match status" value="1"/>
</dbReference>
<organism evidence="3 4">
    <name type="scientific">Mytilus edulis</name>
    <name type="common">Blue mussel</name>
    <dbReference type="NCBI Taxonomy" id="6550"/>
    <lineage>
        <taxon>Eukaryota</taxon>
        <taxon>Metazoa</taxon>
        <taxon>Spiralia</taxon>
        <taxon>Lophotrochozoa</taxon>
        <taxon>Mollusca</taxon>
        <taxon>Bivalvia</taxon>
        <taxon>Autobranchia</taxon>
        <taxon>Pteriomorphia</taxon>
        <taxon>Mytilida</taxon>
        <taxon>Mytiloidea</taxon>
        <taxon>Mytilidae</taxon>
        <taxon>Mytilinae</taxon>
        <taxon>Mytilus</taxon>
    </lineage>
</organism>
<comment type="caution">
    <text evidence="3">The sequence shown here is derived from an EMBL/GenBank/DDBJ whole genome shotgun (WGS) entry which is preliminary data.</text>
</comment>
<keyword evidence="4" id="KW-1185">Reference proteome</keyword>
<reference evidence="3" key="1">
    <citation type="submission" date="2021-03" db="EMBL/GenBank/DDBJ databases">
        <authorList>
            <person name="Bekaert M."/>
        </authorList>
    </citation>
    <scope>NUCLEOTIDE SEQUENCE</scope>
</reference>
<dbReference type="Pfam" id="PF00595">
    <property type="entry name" value="PDZ"/>
    <property type="match status" value="5"/>
</dbReference>
<feature type="compositionally biased region" description="Polar residues" evidence="1">
    <location>
        <begin position="204"/>
        <end position="213"/>
    </location>
</feature>
<feature type="compositionally biased region" description="Polar residues" evidence="1">
    <location>
        <begin position="1153"/>
        <end position="1162"/>
    </location>
</feature>
<dbReference type="SUPFAM" id="SSF50156">
    <property type="entry name" value="PDZ domain-like"/>
    <property type="match status" value="6"/>
</dbReference>
<dbReference type="CDD" id="cd06674">
    <property type="entry name" value="PDZ11_MUPP1-PDZ9_PATJ-like"/>
    <property type="match status" value="1"/>
</dbReference>
<protein>
    <submittedName>
        <fullName evidence="3">MPDZ</fullName>
    </submittedName>
</protein>
<dbReference type="InterPro" id="IPR036034">
    <property type="entry name" value="PDZ_sf"/>
</dbReference>
<dbReference type="AlphaFoldDB" id="A0A8S3V2I2"/>
<dbReference type="CDD" id="cd06672">
    <property type="entry name" value="PDZ8_MUPP1-PDZ7_PATJ-PDZ2_INAD-like"/>
    <property type="match status" value="1"/>
</dbReference>